<sequence>MAPQPYMYAVSISVTPSSTALWATAMEASLAAPASVARRIAPNPIRRTPISPPMRKVLDVMCRVHPSVDAPRYP</sequence>
<gene>
    <name evidence="1" type="ORF">GCM10010449_13090</name>
</gene>
<evidence type="ECO:0000313" key="2">
    <source>
        <dbReference type="Proteomes" id="UP001501637"/>
    </source>
</evidence>
<evidence type="ECO:0000313" key="1">
    <source>
        <dbReference type="EMBL" id="GAA3090714.1"/>
    </source>
</evidence>
<proteinExistence type="predicted"/>
<dbReference type="EMBL" id="BAAAUG010000022">
    <property type="protein sequence ID" value="GAA3090714.1"/>
    <property type="molecule type" value="Genomic_DNA"/>
</dbReference>
<keyword evidence="2" id="KW-1185">Reference proteome</keyword>
<dbReference type="Proteomes" id="UP001501637">
    <property type="component" value="Unassembled WGS sequence"/>
</dbReference>
<comment type="caution">
    <text evidence="1">The sequence shown here is derived from an EMBL/GenBank/DDBJ whole genome shotgun (WGS) entry which is preliminary data.</text>
</comment>
<protein>
    <submittedName>
        <fullName evidence="1">Uncharacterized protein</fullName>
    </submittedName>
</protein>
<reference evidence="2" key="1">
    <citation type="journal article" date="2019" name="Int. J. Syst. Evol. Microbiol.">
        <title>The Global Catalogue of Microorganisms (GCM) 10K type strain sequencing project: providing services to taxonomists for standard genome sequencing and annotation.</title>
        <authorList>
            <consortium name="The Broad Institute Genomics Platform"/>
            <consortium name="The Broad Institute Genome Sequencing Center for Infectious Disease"/>
            <person name="Wu L."/>
            <person name="Ma J."/>
        </authorList>
    </citation>
    <scope>NUCLEOTIDE SEQUENCE [LARGE SCALE GENOMIC DNA]</scope>
    <source>
        <strain evidence="2">JCM 9092</strain>
    </source>
</reference>
<name>A0ABP6MAW6_9ACTN</name>
<organism evidence="1 2">
    <name type="scientific">Streptomyces rectiviolaceus</name>
    <dbReference type="NCBI Taxonomy" id="332591"/>
    <lineage>
        <taxon>Bacteria</taxon>
        <taxon>Bacillati</taxon>
        <taxon>Actinomycetota</taxon>
        <taxon>Actinomycetes</taxon>
        <taxon>Kitasatosporales</taxon>
        <taxon>Streptomycetaceae</taxon>
        <taxon>Streptomyces</taxon>
    </lineage>
</organism>
<accession>A0ABP6MAW6</accession>